<dbReference type="InterPro" id="IPR022409">
    <property type="entry name" value="PKD/Chitinase_dom"/>
</dbReference>
<name>A0A556N7J3_9FLAO</name>
<dbReference type="OrthoDB" id="1652165at2"/>
<dbReference type="EMBL" id="VLPL01000001">
    <property type="protein sequence ID" value="TSJ48146.1"/>
    <property type="molecule type" value="Genomic_DNA"/>
</dbReference>
<dbReference type="InterPro" id="IPR013783">
    <property type="entry name" value="Ig-like_fold"/>
</dbReference>
<dbReference type="AlphaFoldDB" id="A0A556N7J3"/>
<feature type="domain" description="PKD" evidence="2">
    <location>
        <begin position="943"/>
        <end position="993"/>
    </location>
</feature>
<dbReference type="InterPro" id="IPR026341">
    <property type="entry name" value="T9SS_type_B"/>
</dbReference>
<evidence type="ECO:0000256" key="1">
    <source>
        <dbReference type="SAM" id="SignalP"/>
    </source>
</evidence>
<keyword evidence="4" id="KW-1185">Reference proteome</keyword>
<dbReference type="SUPFAM" id="SSF49299">
    <property type="entry name" value="PKD domain"/>
    <property type="match status" value="2"/>
</dbReference>
<dbReference type="NCBIfam" id="TIGR04131">
    <property type="entry name" value="Bac_Flav_CTERM"/>
    <property type="match status" value="1"/>
</dbReference>
<dbReference type="Gene3D" id="2.60.120.260">
    <property type="entry name" value="Galactose-binding domain-like"/>
    <property type="match status" value="1"/>
</dbReference>
<dbReference type="PROSITE" id="PS50093">
    <property type="entry name" value="PKD"/>
    <property type="match status" value="2"/>
</dbReference>
<reference evidence="3 4" key="1">
    <citation type="submission" date="2019-07" db="EMBL/GenBank/DDBJ databases">
        <authorList>
            <person name="Huq M.A."/>
        </authorList>
    </citation>
    <scope>NUCLEOTIDE SEQUENCE [LARGE SCALE GENOMIC DNA]</scope>
    <source>
        <strain evidence="3 4">MAH-3</strain>
    </source>
</reference>
<dbReference type="Gene3D" id="2.60.40.10">
    <property type="entry name" value="Immunoglobulins"/>
    <property type="match status" value="2"/>
</dbReference>
<feature type="chain" id="PRO_5022158554" evidence="1">
    <location>
        <begin position="21"/>
        <end position="1120"/>
    </location>
</feature>
<dbReference type="SMART" id="SM00089">
    <property type="entry name" value="PKD"/>
    <property type="match status" value="2"/>
</dbReference>
<dbReference type="CDD" id="cd00146">
    <property type="entry name" value="PKD"/>
    <property type="match status" value="1"/>
</dbReference>
<dbReference type="Pfam" id="PF21471">
    <property type="entry name" value="Reelin_subrepeat-B"/>
    <property type="match status" value="1"/>
</dbReference>
<feature type="domain" description="PKD" evidence="2">
    <location>
        <begin position="859"/>
        <end position="926"/>
    </location>
</feature>
<evidence type="ECO:0000313" key="3">
    <source>
        <dbReference type="EMBL" id="TSJ48146.1"/>
    </source>
</evidence>
<proteinExistence type="predicted"/>
<dbReference type="Pfam" id="PF18911">
    <property type="entry name" value="PKD_4"/>
    <property type="match status" value="1"/>
</dbReference>
<dbReference type="InterPro" id="IPR049419">
    <property type="entry name" value="Reelin_subrepeat-B"/>
</dbReference>
<evidence type="ECO:0000259" key="2">
    <source>
        <dbReference type="PROSITE" id="PS50093"/>
    </source>
</evidence>
<comment type="caution">
    <text evidence="3">The sequence shown here is derived from an EMBL/GenBank/DDBJ whole genome shotgun (WGS) entry which is preliminary data.</text>
</comment>
<accession>A0A556N7J3</accession>
<organism evidence="3 4">
    <name type="scientific">Fluviicola chungangensis</name>
    <dbReference type="NCBI Taxonomy" id="2597671"/>
    <lineage>
        <taxon>Bacteria</taxon>
        <taxon>Pseudomonadati</taxon>
        <taxon>Bacteroidota</taxon>
        <taxon>Flavobacteriia</taxon>
        <taxon>Flavobacteriales</taxon>
        <taxon>Crocinitomicaceae</taxon>
        <taxon>Fluviicola</taxon>
    </lineage>
</organism>
<dbReference type="InterPro" id="IPR000601">
    <property type="entry name" value="PKD_dom"/>
</dbReference>
<gene>
    <name evidence="3" type="ORF">FO442_03145</name>
</gene>
<protein>
    <submittedName>
        <fullName evidence="3">T9SS type B sorting domain-containing protein</fullName>
    </submittedName>
</protein>
<keyword evidence="1" id="KW-0732">Signal</keyword>
<evidence type="ECO:0000313" key="4">
    <source>
        <dbReference type="Proteomes" id="UP000316008"/>
    </source>
</evidence>
<dbReference type="Pfam" id="PF13585">
    <property type="entry name" value="CHU_C"/>
    <property type="match status" value="1"/>
</dbReference>
<dbReference type="RefSeq" id="WP_144331681.1">
    <property type="nucleotide sequence ID" value="NZ_VLPL01000001.1"/>
</dbReference>
<dbReference type="Proteomes" id="UP000316008">
    <property type="component" value="Unassembled WGS sequence"/>
</dbReference>
<feature type="signal peptide" evidence="1">
    <location>
        <begin position="1"/>
        <end position="20"/>
    </location>
</feature>
<sequence>MKATLLIVCLLGVLTGYTQTCEVSIAGPNPLTICPGAVVTLTASGTVTQSNQAFDFNNNALPAGWSTSGAANYGSPCGNSLDNTPYFWASTAVGTPNITSPGFDVCSGGTLDFEMRYAIQGGAVPCEGPDEQDEGVSIEYSLDGGVTWIEFVYFSPWGFQLGANPGGNASINGATAYTNWSQFSIPIPAAAATTNTMFRWIQLNSSGNCCDNWGLDNIFINAGPCLTTNIGWDIPGSNTPSSNTITLPIYSDTVIVAGLYDNNGNLLCQSAPLTVNVFVPFINGGPDQTVCEGQNVTLAASGGTNFVWDNGVTDGVAFAPAITQTYTVNGTDLNGCAATDQVLVTVNPSNPYTLSYPDSEYCMDAADPTPNLSTPLAGTYSVSPATVTINPNTGVIDLSTSTTTTSQLYTISFTPSVPCYAVTSTQLTINALPTVDAGADATMCEGDQMIMLATGTAVSYVWGVNTPNGTTVTPPVGTTNYTATGTSAAGCTNTDVRVLTVNPMPTAVISGSATVCMNDPQPTVTFTGANATAPYTFSYSYNGGGTVQVTSNAAGVATITVPTNVAGTHQYSLISVEDASAAACLNLQQGVATIVVNDLPTASITGDATICQYSNQPQVTFTGGNTVGPYTFTYTLNGVSQTISTLNGTNMVAITIPTTTVGSFVYTLQSVQDGSSTACTANQAGTATININPLPSATIEGDTSLCLNENQPIVSFQGTNGVSPFTFTYSVNGGAPQTIVSVSGQLNMSVPTSIPGDFIYELISVQESSASMCSNVIGSDVLVRVWDLPNVFAGNDFPICDGESATLNGQGAATYVWDNYVINGVAFTPSTTLDYTVEGTDVNGCKNTDVIRVTVVPIPQVDFSATEVAGCSPLITTLTNQSTGNLNNCQWSLSNGDQYAGCGTVDMELREPGCYDVTLTVSTPEGCTNSGTKPAFLCVYPNPIADFNVTPTDLETSNTFANFFNNSYGAVSYSWDFSDGSFGSTAENPTHVFPDEEAAYYEVYLVAVSSDGCRDTTSRTVHVGEDLIYYVPNAFSPDGDEFNNVFKPVLTSGFDVNSYHLWIYNRWGELIFESLNYEEGWDGTYHNEKLLDGTYIWKIKVKHKSSDKKTELDGHVSLLK</sequence>
<dbReference type="InterPro" id="IPR035986">
    <property type="entry name" value="PKD_dom_sf"/>
</dbReference>